<keyword evidence="7 8" id="KW-0472">Membrane</keyword>
<evidence type="ECO:0000256" key="3">
    <source>
        <dbReference type="ARBA" id="ARBA00022448"/>
    </source>
</evidence>
<evidence type="ECO:0000256" key="8">
    <source>
        <dbReference type="RuleBase" id="RU363032"/>
    </source>
</evidence>
<keyword evidence="3 8" id="KW-0813">Transport</keyword>
<evidence type="ECO:0000256" key="6">
    <source>
        <dbReference type="ARBA" id="ARBA00022989"/>
    </source>
</evidence>
<keyword evidence="11" id="KW-1185">Reference proteome</keyword>
<sequence length="276" mass="31213">MKKFNIKNTPLYSFLIVVALIQIYPLIYLFFFSLKSNSEIFGGNVAGLPTNWLWSNYKSIFSNSDMPTYFFNSTVVTVISILLVIFLGGTVGYAIERMRWRYSKLVLTIFLLGIMIPAQSSLLPLFMNLSHFNITDSYQALILPYVSFGLPISIYIFTGFYESIPYEMEESGCLEGCSIFQIYSYIIMPMVKPAIATIAIFTYRNVWNELLFAVTFITKKAYKTVPVGLMSLRGRYSTKWGPIGAALLIAVLPSLILYFILSKQVQESMTSGAIKG</sequence>
<dbReference type="Pfam" id="PF00528">
    <property type="entry name" value="BPD_transp_1"/>
    <property type="match status" value="1"/>
</dbReference>
<dbReference type="CDD" id="cd06261">
    <property type="entry name" value="TM_PBP2"/>
    <property type="match status" value="1"/>
</dbReference>
<keyword evidence="6 8" id="KW-1133">Transmembrane helix</keyword>
<accession>A0A5C1QC57</accession>
<feature type="transmembrane region" description="Helical" evidence="8">
    <location>
        <begin position="69"/>
        <end position="93"/>
    </location>
</feature>
<keyword evidence="4" id="KW-1003">Cell membrane</keyword>
<reference evidence="10 11" key="1">
    <citation type="submission" date="2019-02" db="EMBL/GenBank/DDBJ databases">
        <authorList>
            <person name="Fomenkov A."/>
            <person name="Dubinina G."/>
            <person name="Grabovich M."/>
            <person name="Vincze T."/>
            <person name="Roberts R.J."/>
        </authorList>
    </citation>
    <scope>NUCLEOTIDE SEQUENCE [LARGE SCALE GENOMIC DNA]</scope>
    <source>
        <strain evidence="10 11">P</strain>
    </source>
</reference>
<name>A0A5C1QC57_9SPIO</name>
<feature type="domain" description="ABC transmembrane type-1" evidence="9">
    <location>
        <begin position="70"/>
        <end position="261"/>
    </location>
</feature>
<comment type="subcellular location">
    <subcellularLocation>
        <location evidence="1 8">Cell membrane</location>
        <topology evidence="1 8">Multi-pass membrane protein</topology>
    </subcellularLocation>
</comment>
<evidence type="ECO:0000256" key="5">
    <source>
        <dbReference type="ARBA" id="ARBA00022692"/>
    </source>
</evidence>
<feature type="transmembrane region" description="Helical" evidence="8">
    <location>
        <begin position="105"/>
        <end position="126"/>
    </location>
</feature>
<feature type="transmembrane region" description="Helical" evidence="8">
    <location>
        <begin position="240"/>
        <end position="261"/>
    </location>
</feature>
<dbReference type="RefSeq" id="WP_149568159.1">
    <property type="nucleotide sequence ID" value="NZ_CP035807.1"/>
</dbReference>
<dbReference type="InterPro" id="IPR000515">
    <property type="entry name" value="MetI-like"/>
</dbReference>
<reference evidence="10 11" key="2">
    <citation type="submission" date="2019-09" db="EMBL/GenBank/DDBJ databases">
        <title>Complete Genome Sequence and Methylome Analysis of free living Spirochaetas.</title>
        <authorList>
            <person name="Leshcheva N."/>
            <person name="Mikheeva N."/>
        </authorList>
    </citation>
    <scope>NUCLEOTIDE SEQUENCE [LARGE SCALE GENOMIC DNA]</scope>
    <source>
        <strain evidence="10 11">P</strain>
    </source>
</reference>
<dbReference type="PANTHER" id="PTHR43744">
    <property type="entry name" value="ABC TRANSPORTER PERMEASE PROTEIN MG189-RELATED-RELATED"/>
    <property type="match status" value="1"/>
</dbReference>
<dbReference type="PROSITE" id="PS50928">
    <property type="entry name" value="ABC_TM1"/>
    <property type="match status" value="1"/>
</dbReference>
<protein>
    <recommendedName>
        <fullName evidence="2">sn-glycerol-3-phosphate transport system permease protein UgpE</fullName>
    </recommendedName>
</protein>
<evidence type="ECO:0000256" key="7">
    <source>
        <dbReference type="ARBA" id="ARBA00023136"/>
    </source>
</evidence>
<dbReference type="GO" id="GO:0055085">
    <property type="term" value="P:transmembrane transport"/>
    <property type="evidence" value="ECO:0007669"/>
    <property type="project" value="InterPro"/>
</dbReference>
<evidence type="ECO:0000256" key="2">
    <source>
        <dbReference type="ARBA" id="ARBA00020515"/>
    </source>
</evidence>
<evidence type="ECO:0000259" key="9">
    <source>
        <dbReference type="PROSITE" id="PS50928"/>
    </source>
</evidence>
<dbReference type="EMBL" id="CP035807">
    <property type="protein sequence ID" value="QEN04918.1"/>
    <property type="molecule type" value="Genomic_DNA"/>
</dbReference>
<dbReference type="InterPro" id="IPR035906">
    <property type="entry name" value="MetI-like_sf"/>
</dbReference>
<dbReference type="PANTHER" id="PTHR43744:SF8">
    <property type="entry name" value="SN-GLYCEROL-3-PHOSPHATE TRANSPORT SYSTEM PERMEASE PROTEIN UGPE"/>
    <property type="match status" value="1"/>
</dbReference>
<evidence type="ECO:0000313" key="10">
    <source>
        <dbReference type="EMBL" id="QEN04918.1"/>
    </source>
</evidence>
<feature type="transmembrane region" description="Helical" evidence="8">
    <location>
        <begin position="182"/>
        <end position="203"/>
    </location>
</feature>
<proteinExistence type="inferred from homology"/>
<dbReference type="SUPFAM" id="SSF161098">
    <property type="entry name" value="MetI-like"/>
    <property type="match status" value="1"/>
</dbReference>
<dbReference type="Gene3D" id="1.10.3720.10">
    <property type="entry name" value="MetI-like"/>
    <property type="match status" value="1"/>
</dbReference>
<feature type="transmembrane region" description="Helical" evidence="8">
    <location>
        <begin position="12"/>
        <end position="31"/>
    </location>
</feature>
<evidence type="ECO:0000256" key="1">
    <source>
        <dbReference type="ARBA" id="ARBA00004651"/>
    </source>
</evidence>
<dbReference type="AlphaFoldDB" id="A0A5C1QC57"/>
<dbReference type="Proteomes" id="UP000323824">
    <property type="component" value="Chromosome"/>
</dbReference>
<dbReference type="GO" id="GO:0005886">
    <property type="term" value="C:plasma membrane"/>
    <property type="evidence" value="ECO:0007669"/>
    <property type="project" value="UniProtKB-SubCell"/>
</dbReference>
<gene>
    <name evidence="10" type="ORF">EW093_09430</name>
</gene>
<feature type="transmembrane region" description="Helical" evidence="8">
    <location>
        <begin position="138"/>
        <end position="161"/>
    </location>
</feature>
<comment type="similarity">
    <text evidence="8">Belongs to the binding-protein-dependent transport system permease family.</text>
</comment>
<evidence type="ECO:0000256" key="4">
    <source>
        <dbReference type="ARBA" id="ARBA00022475"/>
    </source>
</evidence>
<keyword evidence="5 8" id="KW-0812">Transmembrane</keyword>
<organism evidence="10 11">
    <name type="scientific">Thiospirochaeta perfilievii</name>
    <dbReference type="NCBI Taxonomy" id="252967"/>
    <lineage>
        <taxon>Bacteria</taxon>
        <taxon>Pseudomonadati</taxon>
        <taxon>Spirochaetota</taxon>
        <taxon>Spirochaetia</taxon>
        <taxon>Spirochaetales</taxon>
        <taxon>Spirochaetaceae</taxon>
        <taxon>Thiospirochaeta</taxon>
    </lineage>
</organism>
<dbReference type="KEGG" id="sper:EW093_09430"/>
<evidence type="ECO:0000313" key="11">
    <source>
        <dbReference type="Proteomes" id="UP000323824"/>
    </source>
</evidence>
<dbReference type="OrthoDB" id="187395at2"/>